<proteinExistence type="predicted"/>
<dbReference type="AlphaFoldDB" id="A0A816J9L9"/>
<evidence type="ECO:0000313" key="2">
    <source>
        <dbReference type="EMBL" id="CAF1774825.1"/>
    </source>
</evidence>
<gene>
    <name evidence="2" type="ORF">DARMORV10_C09P54660.1</name>
</gene>
<keyword evidence="1" id="KW-0472">Membrane</keyword>
<reference evidence="2" key="1">
    <citation type="submission" date="2021-01" db="EMBL/GenBank/DDBJ databases">
        <authorList>
            <consortium name="Genoscope - CEA"/>
            <person name="William W."/>
        </authorList>
    </citation>
    <scope>NUCLEOTIDE SEQUENCE</scope>
</reference>
<sequence>MPLSKNPCGIYVLIAVFSLCRLVGWFLRPRKLLKACRLLNN</sequence>
<evidence type="ECO:0000256" key="1">
    <source>
        <dbReference type="SAM" id="Phobius"/>
    </source>
</evidence>
<keyword evidence="1" id="KW-1133">Transmembrane helix</keyword>
<protein>
    <submittedName>
        <fullName evidence="2">(rape) hypothetical protein</fullName>
    </submittedName>
</protein>
<organism evidence="2">
    <name type="scientific">Brassica napus</name>
    <name type="common">Rape</name>
    <dbReference type="NCBI Taxonomy" id="3708"/>
    <lineage>
        <taxon>Eukaryota</taxon>
        <taxon>Viridiplantae</taxon>
        <taxon>Streptophyta</taxon>
        <taxon>Embryophyta</taxon>
        <taxon>Tracheophyta</taxon>
        <taxon>Spermatophyta</taxon>
        <taxon>Magnoliopsida</taxon>
        <taxon>eudicotyledons</taxon>
        <taxon>Gunneridae</taxon>
        <taxon>Pentapetalae</taxon>
        <taxon>rosids</taxon>
        <taxon>malvids</taxon>
        <taxon>Brassicales</taxon>
        <taxon>Brassicaceae</taxon>
        <taxon>Brassiceae</taxon>
        <taxon>Brassica</taxon>
    </lineage>
</organism>
<feature type="transmembrane region" description="Helical" evidence="1">
    <location>
        <begin position="6"/>
        <end position="27"/>
    </location>
</feature>
<dbReference type="Proteomes" id="UP001295469">
    <property type="component" value="Chromosome C09"/>
</dbReference>
<keyword evidence="1" id="KW-0812">Transmembrane</keyword>
<dbReference type="EMBL" id="HG994373">
    <property type="protein sequence ID" value="CAF1774825.1"/>
    <property type="molecule type" value="Genomic_DNA"/>
</dbReference>
<name>A0A816J9L9_BRANA</name>
<accession>A0A816J9L9</accession>